<comment type="caution">
    <text evidence="1">The sequence shown here is derived from an EMBL/GenBank/DDBJ whole genome shotgun (WGS) entry which is preliminary data.</text>
</comment>
<evidence type="ECO:0000313" key="2">
    <source>
        <dbReference type="Proteomes" id="UP001165960"/>
    </source>
</evidence>
<organism evidence="1 2">
    <name type="scientific">Entomophthora muscae</name>
    <dbReference type="NCBI Taxonomy" id="34485"/>
    <lineage>
        <taxon>Eukaryota</taxon>
        <taxon>Fungi</taxon>
        <taxon>Fungi incertae sedis</taxon>
        <taxon>Zoopagomycota</taxon>
        <taxon>Entomophthoromycotina</taxon>
        <taxon>Entomophthoromycetes</taxon>
        <taxon>Entomophthorales</taxon>
        <taxon>Entomophthoraceae</taxon>
        <taxon>Entomophthora</taxon>
    </lineage>
</organism>
<accession>A0ACC2UU61</accession>
<evidence type="ECO:0000313" key="1">
    <source>
        <dbReference type="EMBL" id="KAJ9090472.1"/>
    </source>
</evidence>
<sequence length="97" mass="12127">MFPKIVLEEIFSLLDHKQVYKLRLLCLAFYQAAFPLLLRIHSLKQVKYIDYQRFLKKNGRHIIRRYLNQGYHWLLFFRMWTRYHSGRYTQLDIYVKN</sequence>
<name>A0ACC2UU61_9FUNG</name>
<proteinExistence type="predicted"/>
<reference evidence="1" key="1">
    <citation type="submission" date="2022-04" db="EMBL/GenBank/DDBJ databases">
        <title>Genome of the entomopathogenic fungus Entomophthora muscae.</title>
        <authorList>
            <person name="Elya C."/>
            <person name="Lovett B.R."/>
            <person name="Lee E."/>
            <person name="Macias A.M."/>
            <person name="Hajek A.E."/>
            <person name="De Bivort B.L."/>
            <person name="Kasson M.T."/>
            <person name="De Fine Licht H.H."/>
            <person name="Stajich J.E."/>
        </authorList>
    </citation>
    <scope>NUCLEOTIDE SEQUENCE</scope>
    <source>
        <strain evidence="1">Berkeley</strain>
    </source>
</reference>
<dbReference type="Proteomes" id="UP001165960">
    <property type="component" value="Unassembled WGS sequence"/>
</dbReference>
<dbReference type="EMBL" id="QTSX02000004">
    <property type="protein sequence ID" value="KAJ9090472.1"/>
    <property type="molecule type" value="Genomic_DNA"/>
</dbReference>
<keyword evidence="2" id="KW-1185">Reference proteome</keyword>
<protein>
    <submittedName>
        <fullName evidence="1">Uncharacterized protein</fullName>
    </submittedName>
</protein>
<gene>
    <name evidence="1" type="ORF">DSO57_1001930</name>
</gene>